<dbReference type="Proteomes" id="UP001596109">
    <property type="component" value="Unassembled WGS sequence"/>
</dbReference>
<accession>A0ABW0TE95</accession>
<keyword evidence="3" id="KW-1185">Reference proteome</keyword>
<evidence type="ECO:0000313" key="2">
    <source>
        <dbReference type="EMBL" id="MFC5587493.1"/>
    </source>
</evidence>
<dbReference type="RefSeq" id="WP_381429552.1">
    <property type="nucleotide sequence ID" value="NZ_JBHSNO010000001.1"/>
</dbReference>
<organism evidence="2 3">
    <name type="scientific">Sporosarcina soli</name>
    <dbReference type="NCBI Taxonomy" id="334736"/>
    <lineage>
        <taxon>Bacteria</taxon>
        <taxon>Bacillati</taxon>
        <taxon>Bacillota</taxon>
        <taxon>Bacilli</taxon>
        <taxon>Bacillales</taxon>
        <taxon>Caryophanaceae</taxon>
        <taxon>Sporosarcina</taxon>
    </lineage>
</organism>
<sequence length="263" mass="29642">MVLPKKWFVFLVIGLVFGVAIAFVLKSGLFFEDSARKKVIENPSFSRIDVSTSNAVIEVISTKNKEAVVAYSGKKGNYRFDVKEKGDTLVIELKRKGWRFFNFNFSRQPLRLTVEVPEKQYALIQAKSDNGRIQAERLQADELVFQTDNGRIELKQLEASKIHVKSDNGRIELQQVQGDIIGKTDNGRITVLTDHLDQSIDLSSDNGRIEIQTLKEPTNATIDVDTDNGRISIFGKENKQLTFGKGEHTIKLRSDNGRITIAK</sequence>
<reference evidence="3" key="1">
    <citation type="journal article" date="2019" name="Int. J. Syst. Evol. Microbiol.">
        <title>The Global Catalogue of Microorganisms (GCM) 10K type strain sequencing project: providing services to taxonomists for standard genome sequencing and annotation.</title>
        <authorList>
            <consortium name="The Broad Institute Genomics Platform"/>
            <consortium name="The Broad Institute Genome Sequencing Center for Infectious Disease"/>
            <person name="Wu L."/>
            <person name="Ma J."/>
        </authorList>
    </citation>
    <scope>NUCLEOTIDE SEQUENCE [LARGE SCALE GENOMIC DNA]</scope>
    <source>
        <strain evidence="3">CGMCC 4.1434</strain>
    </source>
</reference>
<proteinExistence type="predicted"/>
<evidence type="ECO:0000313" key="3">
    <source>
        <dbReference type="Proteomes" id="UP001596109"/>
    </source>
</evidence>
<feature type="domain" description="DUF4097" evidence="1">
    <location>
        <begin position="46"/>
        <end position="177"/>
    </location>
</feature>
<dbReference type="Pfam" id="PF13349">
    <property type="entry name" value="DUF4097"/>
    <property type="match status" value="1"/>
</dbReference>
<protein>
    <submittedName>
        <fullName evidence="2">DUF4097 family beta strand repeat-containing protein</fullName>
    </submittedName>
</protein>
<dbReference type="EMBL" id="JBHSNO010000001">
    <property type="protein sequence ID" value="MFC5587493.1"/>
    <property type="molecule type" value="Genomic_DNA"/>
</dbReference>
<dbReference type="PANTHER" id="PTHR34094:SF1">
    <property type="entry name" value="PROTEIN FAM185A"/>
    <property type="match status" value="1"/>
</dbReference>
<dbReference type="InterPro" id="IPR025164">
    <property type="entry name" value="Toastrack_DUF4097"/>
</dbReference>
<evidence type="ECO:0000259" key="1">
    <source>
        <dbReference type="Pfam" id="PF13349"/>
    </source>
</evidence>
<gene>
    <name evidence="2" type="ORF">ACFPRA_01040</name>
</gene>
<dbReference type="Gene3D" id="2.160.20.120">
    <property type="match status" value="1"/>
</dbReference>
<comment type="caution">
    <text evidence="2">The sequence shown here is derived from an EMBL/GenBank/DDBJ whole genome shotgun (WGS) entry which is preliminary data.</text>
</comment>
<dbReference type="PANTHER" id="PTHR34094">
    <property type="match status" value="1"/>
</dbReference>
<name>A0ABW0TE95_9BACL</name>